<organism evidence="2 3">
    <name type="scientific">Lentinula lateritia</name>
    <dbReference type="NCBI Taxonomy" id="40482"/>
    <lineage>
        <taxon>Eukaryota</taxon>
        <taxon>Fungi</taxon>
        <taxon>Dikarya</taxon>
        <taxon>Basidiomycota</taxon>
        <taxon>Agaricomycotina</taxon>
        <taxon>Agaricomycetes</taxon>
        <taxon>Agaricomycetidae</taxon>
        <taxon>Agaricales</taxon>
        <taxon>Marasmiineae</taxon>
        <taxon>Omphalotaceae</taxon>
        <taxon>Lentinula</taxon>
    </lineage>
</organism>
<gene>
    <name evidence="2" type="ORF">C8R41DRAFT_978178</name>
</gene>
<dbReference type="EMBL" id="JANVFT010000010">
    <property type="protein sequence ID" value="KAJ4499574.1"/>
    <property type="molecule type" value="Genomic_DNA"/>
</dbReference>
<accession>A0ABQ8VWH1</accession>
<evidence type="ECO:0000256" key="1">
    <source>
        <dbReference type="SAM" id="MobiDB-lite"/>
    </source>
</evidence>
<sequence length="857" mass="96830">MSNIDCPISAPSDPPSILNDLVKRIQEAIPLDQTIPFWKNMWKRHLISTEGERLRSQKAAVIEYAAFCSSLTSDEIHFSSACELLFDLVLIRAQGSEQDWYDRLSIFQLIAFKKYFAHFNNALEACDGEVEGHQSAENAEHELLDSSDLSDLTESEPEYSGPQSIFLIKFRNFHTFLKDTFLSSKSAQELKMSIPTYQPKGPRQKRLETACYPTANEATNLLRLELAHHLKNVREIPDLTSSQIRNIIRKSELPSTIAQITSPQYLVHYTTESKFSFRAQIYQQTALFYQLGTILNKWTPLEVKETWKKNAPMKIKYFPSGLGNLMLPTGAAGFFKLLAQKPILPLKAFPFVVLFLIGGESNFDFWWSHSIAPALDYFGYKIESSPPKGLFSKLIGYLKPQSAMSKIEKDGLTESTLAYTPHGLIMAKILKNSVEYFKFEHEVSSYTKKFHIPHPEDAENMSLIDYYNNCAICCTKPPNERCTTVLQVQFLNQLELEKRFPGLIHGGVTSVPDPVQIGAGTMYDYKDLRLHKVCEDQQKIASCGQHRWIITTGDPTHPRQKEDKVEMVLFDAFSNSCLKRMIFNFNHSTEVAALQRQGRVSGDMIPFGTRVPKGGAPADGLRPFEGINATTTTGVDEFFAQAENAMAYDKVAKYLDPDLYHEIQRRTIDSEKLGRIGGTVYSCHNYMAIQHLENTDACRSFCSQLELIRNHQYEMAFVYSQMGYWIETESNTFWTFDASLVHGTMLPAEKTAAQMRTRTRLRDGQPAGGGGDVPMNIYEERTTPRIIEITMVVTSVEGAPNANAKEEAYVTVVHVAKTVEIVDCEALILDLCENPGDERGPSPFLPPPNQPNNPLRT</sequence>
<comment type="caution">
    <text evidence="2">The sequence shown here is derived from an EMBL/GenBank/DDBJ whole genome shotgun (WGS) entry which is preliminary data.</text>
</comment>
<dbReference type="Proteomes" id="UP001150217">
    <property type="component" value="Unassembled WGS sequence"/>
</dbReference>
<keyword evidence="3" id="KW-1185">Reference proteome</keyword>
<proteinExistence type="predicted"/>
<evidence type="ECO:0000313" key="2">
    <source>
        <dbReference type="EMBL" id="KAJ4499574.1"/>
    </source>
</evidence>
<reference evidence="2" key="1">
    <citation type="submission" date="2022-08" db="EMBL/GenBank/DDBJ databases">
        <title>A Global Phylogenomic Analysis of the Shiitake Genus Lentinula.</title>
        <authorList>
            <consortium name="DOE Joint Genome Institute"/>
            <person name="Sierra-Patev S."/>
            <person name="Min B."/>
            <person name="Naranjo-Ortiz M."/>
            <person name="Looney B."/>
            <person name="Konkel Z."/>
            <person name="Slot J.C."/>
            <person name="Sakamoto Y."/>
            <person name="Steenwyk J.L."/>
            <person name="Rokas A."/>
            <person name="Carro J."/>
            <person name="Camarero S."/>
            <person name="Ferreira P."/>
            <person name="Molpeceres G."/>
            <person name="Ruiz-Duenas F.J."/>
            <person name="Serrano A."/>
            <person name="Henrissat B."/>
            <person name="Drula E."/>
            <person name="Hughes K.W."/>
            <person name="Mata J.L."/>
            <person name="Ishikawa N.K."/>
            <person name="Vargas-Isla R."/>
            <person name="Ushijima S."/>
            <person name="Smith C.A."/>
            <person name="Ahrendt S."/>
            <person name="Andreopoulos W."/>
            <person name="He G."/>
            <person name="Labutti K."/>
            <person name="Lipzen A."/>
            <person name="Ng V."/>
            <person name="Riley R."/>
            <person name="Sandor L."/>
            <person name="Barry K."/>
            <person name="Martinez A.T."/>
            <person name="Xiao Y."/>
            <person name="Gibbons J.G."/>
            <person name="Terashima K."/>
            <person name="Grigoriev I.V."/>
            <person name="Hibbett D.S."/>
        </authorList>
    </citation>
    <scope>NUCLEOTIDE SEQUENCE</scope>
    <source>
        <strain evidence="2">RHP3577 ss4</strain>
    </source>
</reference>
<name>A0ABQ8VWH1_9AGAR</name>
<feature type="region of interest" description="Disordered" evidence="1">
    <location>
        <begin position="838"/>
        <end position="857"/>
    </location>
</feature>
<protein>
    <submittedName>
        <fullName evidence="2">Uncharacterized protein</fullName>
    </submittedName>
</protein>
<evidence type="ECO:0000313" key="3">
    <source>
        <dbReference type="Proteomes" id="UP001150217"/>
    </source>
</evidence>